<protein>
    <submittedName>
        <fullName evidence="1">Uncharacterized protein</fullName>
    </submittedName>
</protein>
<dbReference type="EMBL" id="UGPN01000002">
    <property type="protein sequence ID" value="STY60752.1"/>
    <property type="molecule type" value="Genomic_DNA"/>
</dbReference>
<accession>A0A378MX27</accession>
<gene>
    <name evidence="1" type="ORF">NCTC10638_01958</name>
</gene>
<sequence length="32" mass="3871">MLLIDIKDKELTQEEVEMLEHPFSFRANFIHP</sequence>
<organism evidence="1 2">
    <name type="scientific">Mannheimia haemolytica</name>
    <name type="common">Pasteurella haemolytica</name>
    <dbReference type="NCBI Taxonomy" id="75985"/>
    <lineage>
        <taxon>Bacteria</taxon>
        <taxon>Pseudomonadati</taxon>
        <taxon>Pseudomonadota</taxon>
        <taxon>Gammaproteobacteria</taxon>
        <taxon>Pasteurellales</taxon>
        <taxon>Pasteurellaceae</taxon>
        <taxon>Mannheimia</taxon>
    </lineage>
</organism>
<dbReference type="AlphaFoldDB" id="A0A378MX27"/>
<dbReference type="Proteomes" id="UP000254802">
    <property type="component" value="Unassembled WGS sequence"/>
</dbReference>
<reference evidence="1 2" key="1">
    <citation type="submission" date="2018-06" db="EMBL/GenBank/DDBJ databases">
        <authorList>
            <consortium name="Pathogen Informatics"/>
            <person name="Doyle S."/>
        </authorList>
    </citation>
    <scope>NUCLEOTIDE SEQUENCE [LARGE SCALE GENOMIC DNA]</scope>
    <source>
        <strain evidence="1 2">NCTC10638</strain>
    </source>
</reference>
<evidence type="ECO:0000313" key="2">
    <source>
        <dbReference type="Proteomes" id="UP000254802"/>
    </source>
</evidence>
<name>A0A378MX27_MANHA</name>
<proteinExistence type="predicted"/>
<evidence type="ECO:0000313" key="1">
    <source>
        <dbReference type="EMBL" id="STY60752.1"/>
    </source>
</evidence>